<protein>
    <submittedName>
        <fullName evidence="4">CBS domain-containing protein</fullName>
    </submittedName>
</protein>
<dbReference type="PROSITE" id="PS51371">
    <property type="entry name" value="CBS"/>
    <property type="match status" value="2"/>
</dbReference>
<dbReference type="InterPro" id="IPR000644">
    <property type="entry name" value="CBS_dom"/>
</dbReference>
<reference evidence="4 5" key="1">
    <citation type="submission" date="2017-09" db="EMBL/GenBank/DDBJ databases">
        <authorList>
            <person name="Ehlers B."/>
            <person name="Leendertz F.H."/>
        </authorList>
    </citation>
    <scope>NUCLEOTIDE SEQUENCE [LARGE SCALE GENOMIC DNA]</scope>
    <source>
        <strain evidence="4 5">CGMCC 1.10978</strain>
    </source>
</reference>
<dbReference type="SMART" id="SM00116">
    <property type="entry name" value="CBS"/>
    <property type="match status" value="2"/>
</dbReference>
<dbReference type="OrthoDB" id="9807125at2"/>
<sequence length="142" mass="15366">MRTVSQLLEGKPPEVFAVSPDDSVLTAIKLMAEKGIGAVLAMQGAQLAGIVSERDYARKIVLHGRSSADTAVRDIMTARVVTVGLNDTVDRCMQIVTENRIRHLPVIESGKVVGVVSIGDLVKAVIEDQQVELEQLQRYIAS</sequence>
<organism evidence="4 5">
    <name type="scientific">Pseudoxanthomonas wuyuanensis</name>
    <dbReference type="NCBI Taxonomy" id="1073196"/>
    <lineage>
        <taxon>Bacteria</taxon>
        <taxon>Pseudomonadati</taxon>
        <taxon>Pseudomonadota</taxon>
        <taxon>Gammaproteobacteria</taxon>
        <taxon>Lysobacterales</taxon>
        <taxon>Lysobacteraceae</taxon>
        <taxon>Pseudoxanthomonas</taxon>
    </lineage>
</organism>
<dbReference type="CDD" id="cd04623">
    <property type="entry name" value="CBS_pair_bac_euk"/>
    <property type="match status" value="1"/>
</dbReference>
<evidence type="ECO:0000313" key="4">
    <source>
        <dbReference type="EMBL" id="SOD53489.1"/>
    </source>
</evidence>
<dbReference type="EMBL" id="OCND01000002">
    <property type="protein sequence ID" value="SOD53489.1"/>
    <property type="molecule type" value="Genomic_DNA"/>
</dbReference>
<accession>A0A286D4A7</accession>
<dbReference type="InterPro" id="IPR051257">
    <property type="entry name" value="Diverse_CBS-Domain"/>
</dbReference>
<dbReference type="Gene3D" id="3.10.580.10">
    <property type="entry name" value="CBS-domain"/>
    <property type="match status" value="1"/>
</dbReference>
<evidence type="ECO:0000313" key="5">
    <source>
        <dbReference type="Proteomes" id="UP000219374"/>
    </source>
</evidence>
<proteinExistence type="predicted"/>
<evidence type="ECO:0000256" key="2">
    <source>
        <dbReference type="PROSITE-ProRule" id="PRU00703"/>
    </source>
</evidence>
<dbReference type="InterPro" id="IPR046342">
    <property type="entry name" value="CBS_dom_sf"/>
</dbReference>
<dbReference type="InterPro" id="IPR044725">
    <property type="entry name" value="CBSX3_CBS_dom"/>
</dbReference>
<feature type="domain" description="CBS" evidence="3">
    <location>
        <begin position="76"/>
        <end position="131"/>
    </location>
</feature>
<dbReference type="Pfam" id="PF00571">
    <property type="entry name" value="CBS"/>
    <property type="match status" value="2"/>
</dbReference>
<dbReference type="PANTHER" id="PTHR43080">
    <property type="entry name" value="CBS DOMAIN-CONTAINING PROTEIN CBSX3, MITOCHONDRIAL"/>
    <property type="match status" value="1"/>
</dbReference>
<gene>
    <name evidence="4" type="ORF">SAMN06296416_102436</name>
</gene>
<name>A0A286D4A7_9GAMM</name>
<feature type="domain" description="CBS" evidence="3">
    <location>
        <begin position="11"/>
        <end position="67"/>
    </location>
</feature>
<dbReference type="RefSeq" id="WP_097121332.1">
    <property type="nucleotide sequence ID" value="NZ_OCND01000002.1"/>
</dbReference>
<dbReference type="PANTHER" id="PTHR43080:SF2">
    <property type="entry name" value="CBS DOMAIN-CONTAINING PROTEIN"/>
    <property type="match status" value="1"/>
</dbReference>
<keyword evidence="5" id="KW-1185">Reference proteome</keyword>
<dbReference type="SUPFAM" id="SSF54631">
    <property type="entry name" value="CBS-domain pair"/>
    <property type="match status" value="1"/>
</dbReference>
<evidence type="ECO:0000259" key="3">
    <source>
        <dbReference type="PROSITE" id="PS51371"/>
    </source>
</evidence>
<keyword evidence="1 2" id="KW-0129">CBS domain</keyword>
<dbReference type="AlphaFoldDB" id="A0A286D4A7"/>
<dbReference type="Proteomes" id="UP000219374">
    <property type="component" value="Unassembled WGS sequence"/>
</dbReference>
<evidence type="ECO:0000256" key="1">
    <source>
        <dbReference type="ARBA" id="ARBA00023122"/>
    </source>
</evidence>